<dbReference type="InterPro" id="IPR045289">
    <property type="entry name" value="At4g14310-like"/>
</dbReference>
<name>A0A2G5DPP7_AQUCA</name>
<accession>A0A2G5DPP7</accession>
<feature type="domain" description="At4g14310 8-bladed propeller" evidence="2">
    <location>
        <begin position="606"/>
        <end position="889"/>
    </location>
</feature>
<feature type="region of interest" description="Disordered" evidence="1">
    <location>
        <begin position="1"/>
        <end position="99"/>
    </location>
</feature>
<evidence type="ECO:0000259" key="2">
    <source>
        <dbReference type="Pfam" id="PF25465"/>
    </source>
</evidence>
<protein>
    <recommendedName>
        <fullName evidence="2">At4g14310 8-bladed propeller domain-containing protein</fullName>
    </recommendedName>
</protein>
<dbReference type="PANTHER" id="PTHR35492:SF1">
    <property type="entry name" value="TRANSDUCIN_WD40 REPEAT-LIKE SUPERFAMILY PROTEIN"/>
    <property type="match status" value="1"/>
</dbReference>
<evidence type="ECO:0000313" key="3">
    <source>
        <dbReference type="EMBL" id="PIA45469.1"/>
    </source>
</evidence>
<sequence length="894" mass="97755">MSSLTTLRRIKERGGSGGKVMALKPSTPKTLTPVSEKDNCVVSNRKPIGKENVRSISATRSSTSSSQKSIIKPVPIPRIDKSAIRDGESRGGGVRWSTSSVPRVRDADYNGATNRNVAKLGENKVNSAIQSLKDRVRFDMNVKARAEKAALGGNTTESCKQKGCSDFDSQVAVSLREAAHGEVSSIDTSLKGLKGSALNNSKVLEKSKEKVDSEEVKPVRAGNKYSSKLHEKLAFLEGKVKRIASDIKKTKEMLDKNNPDASKTIITDIQEKISGIEKAMGHTINDNQGSLDAPKIVKISDQQSNCLETSQSKQVGQLKHSVKDLNREDLEARLFPHHKLLKGRTMLKASSESIQNDQPPQPDSSADSEQEDMVLSSIEENSIASEFLESLNEKASKCSTQNRQDSLEFHEIQEMDGPATTDAKGNLNPLTVRNRAGEIRLTSDETFEEFDDEQENIPESVIEEMEESCMDQLNEIGWKTSTGGWFVSEGESVLLAHDDGSCTFYDIANCEVKAEYKPPVLVTPNVLGDCWLIRAADSDGCSGRYVVAASSGSSLDSGFCSWDFYTKEIRAFHAEGESVTSSLRTVLGPLPNRPVQKRSLLSTIMSSENQQCWYKPCGHLIASTASSQRVVSVYDIRDGEQVMKWEMQRPVITMDYSSPLHWRNRGKVVIAEAEAISLWDVNSLTPHALLSVASSGRKVSALHVNNTDAELGGGVRKRVNSSDAEGHDGVFCTQDTVNVLDFRLPSGVGLKISKIGVSVQSVFSHGDSIFLGCTRGRLVVKEQAQSCVQQFSLRKGGLVSTYALPESNAHFHYSAISQVWGNSDIVMGICGLGLFVFDASKDEATPSIAVDNGKSYEARDVIGPADLYSPSFDYLASRVLVISRDRPAMWRYLS</sequence>
<organism evidence="3 4">
    <name type="scientific">Aquilegia coerulea</name>
    <name type="common">Rocky mountain columbine</name>
    <dbReference type="NCBI Taxonomy" id="218851"/>
    <lineage>
        <taxon>Eukaryota</taxon>
        <taxon>Viridiplantae</taxon>
        <taxon>Streptophyta</taxon>
        <taxon>Embryophyta</taxon>
        <taxon>Tracheophyta</taxon>
        <taxon>Spermatophyta</taxon>
        <taxon>Magnoliopsida</taxon>
        <taxon>Ranunculales</taxon>
        <taxon>Ranunculaceae</taxon>
        <taxon>Thalictroideae</taxon>
        <taxon>Aquilegia</taxon>
    </lineage>
</organism>
<dbReference type="Pfam" id="PF25465">
    <property type="entry name" value="Beta-prop_At4g14310"/>
    <property type="match status" value="1"/>
</dbReference>
<reference evidence="3 4" key="1">
    <citation type="submission" date="2017-09" db="EMBL/GenBank/DDBJ databases">
        <title>WGS assembly of Aquilegia coerulea Goldsmith.</title>
        <authorList>
            <person name="Hodges S."/>
            <person name="Kramer E."/>
            <person name="Nordborg M."/>
            <person name="Tomkins J."/>
            <person name="Borevitz J."/>
            <person name="Derieg N."/>
            <person name="Yan J."/>
            <person name="Mihaltcheva S."/>
            <person name="Hayes R.D."/>
            <person name="Rokhsar D."/>
        </authorList>
    </citation>
    <scope>NUCLEOTIDE SEQUENCE [LARGE SCALE GENOMIC DNA]</scope>
    <source>
        <strain evidence="4">cv. Goldsmith</strain>
    </source>
</reference>
<dbReference type="InterPro" id="IPR011047">
    <property type="entry name" value="Quinoprotein_ADH-like_sf"/>
</dbReference>
<dbReference type="InterPro" id="IPR057442">
    <property type="entry name" value="Beta-prop_At4g14310"/>
</dbReference>
<feature type="compositionally biased region" description="Polar residues" evidence="1">
    <location>
        <begin position="348"/>
        <end position="365"/>
    </location>
</feature>
<dbReference type="Gene3D" id="2.130.10.10">
    <property type="entry name" value="YVTN repeat-like/Quinoprotein amine dehydrogenase"/>
    <property type="match status" value="1"/>
</dbReference>
<dbReference type="EMBL" id="KZ305034">
    <property type="protein sequence ID" value="PIA45469.1"/>
    <property type="molecule type" value="Genomic_DNA"/>
</dbReference>
<dbReference type="SUPFAM" id="SSF50998">
    <property type="entry name" value="Quinoprotein alcohol dehydrogenase-like"/>
    <property type="match status" value="1"/>
</dbReference>
<dbReference type="FunCoup" id="A0A2G5DPP7">
    <property type="interactions" value="559"/>
</dbReference>
<evidence type="ECO:0000256" key="1">
    <source>
        <dbReference type="SAM" id="MobiDB-lite"/>
    </source>
</evidence>
<dbReference type="OrthoDB" id="1907242at2759"/>
<feature type="compositionally biased region" description="Basic and acidic residues" evidence="1">
    <location>
        <begin position="78"/>
        <end position="89"/>
    </location>
</feature>
<dbReference type="STRING" id="218851.A0A2G5DPP7"/>
<dbReference type="InParanoid" id="A0A2G5DPP7"/>
<proteinExistence type="predicted"/>
<dbReference type="AlphaFoldDB" id="A0A2G5DPP7"/>
<gene>
    <name evidence="3" type="ORF">AQUCO_01700772v1</name>
</gene>
<dbReference type="InterPro" id="IPR015943">
    <property type="entry name" value="WD40/YVTN_repeat-like_dom_sf"/>
</dbReference>
<feature type="region of interest" description="Disordered" evidence="1">
    <location>
        <begin position="347"/>
        <end position="374"/>
    </location>
</feature>
<dbReference type="PANTHER" id="PTHR35492">
    <property type="entry name" value="TRANSDUCIN/WD40 REPEAT-LIKE SUPERFAMILY PROTEIN"/>
    <property type="match status" value="1"/>
</dbReference>
<dbReference type="Proteomes" id="UP000230069">
    <property type="component" value="Unassembled WGS sequence"/>
</dbReference>
<keyword evidence="4" id="KW-1185">Reference proteome</keyword>
<evidence type="ECO:0000313" key="4">
    <source>
        <dbReference type="Proteomes" id="UP000230069"/>
    </source>
</evidence>
<feature type="compositionally biased region" description="Low complexity" evidence="1">
    <location>
        <begin position="54"/>
        <end position="72"/>
    </location>
</feature>